<dbReference type="InterPro" id="IPR029058">
    <property type="entry name" value="AB_hydrolase_fold"/>
</dbReference>
<comment type="similarity">
    <text evidence="1 3">Belongs to the type-B carboxylesterase/lipase family.</text>
</comment>
<reference evidence="5 6" key="1">
    <citation type="submission" date="2016-07" db="EMBL/GenBank/DDBJ databases">
        <title>Pervasive Adenine N6-methylation of Active Genes in Fungi.</title>
        <authorList>
            <consortium name="DOE Joint Genome Institute"/>
            <person name="Mondo S.J."/>
            <person name="Dannebaum R.O."/>
            <person name="Kuo R.C."/>
            <person name="Labutti K."/>
            <person name="Haridas S."/>
            <person name="Kuo A."/>
            <person name="Salamov A."/>
            <person name="Ahrendt S.R."/>
            <person name="Lipzen A."/>
            <person name="Sullivan W."/>
            <person name="Andreopoulos W.B."/>
            <person name="Clum A."/>
            <person name="Lindquist E."/>
            <person name="Daum C."/>
            <person name="Ramamoorthy G.K."/>
            <person name="Gryganskyi A."/>
            <person name="Culley D."/>
            <person name="Magnuson J.K."/>
            <person name="James T.Y."/>
            <person name="O'Malley M.A."/>
            <person name="Stajich J.E."/>
            <person name="Spatafora J.W."/>
            <person name="Visel A."/>
            <person name="Grigoriev I.V."/>
        </authorList>
    </citation>
    <scope>NUCLEOTIDE SEQUENCE [LARGE SCALE GENOMIC DNA]</scope>
    <source>
        <strain evidence="5 6">NRRL 3116</strain>
    </source>
</reference>
<evidence type="ECO:0000313" key="6">
    <source>
        <dbReference type="Proteomes" id="UP000193648"/>
    </source>
</evidence>
<dbReference type="STRING" id="64571.A0A1Y2GA89"/>
<gene>
    <name evidence="5" type="ORF">BCR41DRAFT_328369</name>
</gene>
<comment type="caution">
    <text evidence="5">The sequence shown here is derived from an EMBL/GenBank/DDBJ whole genome shotgun (WGS) entry which is preliminary data.</text>
</comment>
<dbReference type="OrthoDB" id="408631at2759"/>
<evidence type="ECO:0000313" key="5">
    <source>
        <dbReference type="EMBL" id="ORZ04449.1"/>
    </source>
</evidence>
<dbReference type="InParanoid" id="A0A1Y2GA89"/>
<dbReference type="GeneID" id="33563539"/>
<dbReference type="Proteomes" id="UP000193648">
    <property type="component" value="Unassembled WGS sequence"/>
</dbReference>
<keyword evidence="2 3" id="KW-0378">Hydrolase</keyword>
<dbReference type="PROSITE" id="PS00122">
    <property type="entry name" value="CARBOXYLESTERASE_B_1"/>
    <property type="match status" value="1"/>
</dbReference>
<dbReference type="Pfam" id="PF00135">
    <property type="entry name" value="COesterase"/>
    <property type="match status" value="1"/>
</dbReference>
<sequence length="450" mass="50013">MTSRMIKHICTRSNPTVLRSLTRLSSIVATQQQRKVHTQNNEASQAAVATATIGGRTTIHSHGSISLPLCSTSSMMPKNEFDPPTQISKINTHYCREPQLVMIEGFGLLQGQMDPSRVLTKYLNVPFATVHDPYDHAVAPEPWKGIRDATILGPMCPQETQASNNLSTMMNGIPGPGFGFSERDCLNLNIFAPRCTHYENVPVICYIHGGLSHGGNALPKYDATNVVKQSIANGTPVIVVTINYRLLPSTKLLESSSSLSSGREEEREKVDWGLHDQRLALEWVHKHIHNFGGNPKEVALMGHSSGSSSAGYHLLSVKQHEGLFKRVIMHSDGLSLRKATNDQVDQQQQKYVSTQPRHDALSQNKTFPLTCPEQKTVYSQSELSYMKTVDIVKIDREVQEKRGEEGGENVGSSTSFSFMSDRCLPYMSEQEKRAGFCTIDQWVKFAWGQV</sequence>
<dbReference type="EMBL" id="MCFF01000057">
    <property type="protein sequence ID" value="ORZ04449.1"/>
    <property type="molecule type" value="Genomic_DNA"/>
</dbReference>
<dbReference type="SUPFAM" id="SSF53474">
    <property type="entry name" value="alpha/beta-Hydrolases"/>
    <property type="match status" value="1"/>
</dbReference>
<dbReference type="GO" id="GO:0016787">
    <property type="term" value="F:hydrolase activity"/>
    <property type="evidence" value="ECO:0007669"/>
    <property type="project" value="UniProtKB-KW"/>
</dbReference>
<dbReference type="AlphaFoldDB" id="A0A1Y2GA89"/>
<dbReference type="InterPro" id="IPR019826">
    <property type="entry name" value="Carboxylesterase_B_AS"/>
</dbReference>
<evidence type="ECO:0000256" key="2">
    <source>
        <dbReference type="ARBA" id="ARBA00022801"/>
    </source>
</evidence>
<dbReference type="Gene3D" id="3.40.50.1820">
    <property type="entry name" value="alpha/beta hydrolase"/>
    <property type="match status" value="1"/>
</dbReference>
<evidence type="ECO:0000256" key="3">
    <source>
        <dbReference type="RuleBase" id="RU361235"/>
    </source>
</evidence>
<dbReference type="RefSeq" id="XP_021876557.1">
    <property type="nucleotide sequence ID" value="XM_022021695.1"/>
</dbReference>
<dbReference type="PANTHER" id="PTHR11559">
    <property type="entry name" value="CARBOXYLESTERASE"/>
    <property type="match status" value="1"/>
</dbReference>
<proteinExistence type="inferred from homology"/>
<feature type="domain" description="Carboxylesterase type B" evidence="4">
    <location>
        <begin position="101"/>
        <end position="354"/>
    </location>
</feature>
<evidence type="ECO:0000259" key="4">
    <source>
        <dbReference type="Pfam" id="PF00135"/>
    </source>
</evidence>
<organism evidence="5 6">
    <name type="scientific">Lobosporangium transversale</name>
    <dbReference type="NCBI Taxonomy" id="64571"/>
    <lineage>
        <taxon>Eukaryota</taxon>
        <taxon>Fungi</taxon>
        <taxon>Fungi incertae sedis</taxon>
        <taxon>Mucoromycota</taxon>
        <taxon>Mortierellomycotina</taxon>
        <taxon>Mortierellomycetes</taxon>
        <taxon>Mortierellales</taxon>
        <taxon>Mortierellaceae</taxon>
        <taxon>Lobosporangium</taxon>
    </lineage>
</organism>
<dbReference type="InterPro" id="IPR002018">
    <property type="entry name" value="CarbesteraseB"/>
</dbReference>
<dbReference type="InterPro" id="IPR050309">
    <property type="entry name" value="Type-B_Carboxylest/Lipase"/>
</dbReference>
<dbReference type="EC" id="3.1.1.-" evidence="3"/>
<accession>A0A1Y2GA89</accession>
<name>A0A1Y2GA89_9FUNG</name>
<evidence type="ECO:0000256" key="1">
    <source>
        <dbReference type="ARBA" id="ARBA00005964"/>
    </source>
</evidence>
<keyword evidence="6" id="KW-1185">Reference proteome</keyword>
<protein>
    <recommendedName>
        <fullName evidence="3">Carboxylic ester hydrolase</fullName>
        <ecNumber evidence="3">3.1.1.-</ecNumber>
    </recommendedName>
</protein>